<dbReference type="Proteomes" id="UP000523955">
    <property type="component" value="Unassembled WGS sequence"/>
</dbReference>
<organism evidence="1 2">
    <name type="scientific">Nocardioides luti</name>
    <dbReference type="NCBI Taxonomy" id="2761101"/>
    <lineage>
        <taxon>Bacteria</taxon>
        <taxon>Bacillati</taxon>
        <taxon>Actinomycetota</taxon>
        <taxon>Actinomycetes</taxon>
        <taxon>Propionibacteriales</taxon>
        <taxon>Nocardioidaceae</taxon>
        <taxon>Nocardioides</taxon>
    </lineage>
</organism>
<evidence type="ECO:0000313" key="2">
    <source>
        <dbReference type="Proteomes" id="UP000523955"/>
    </source>
</evidence>
<evidence type="ECO:0000313" key="1">
    <source>
        <dbReference type="EMBL" id="MBB6628009.1"/>
    </source>
</evidence>
<accession>A0A7X0RJ38</accession>
<dbReference type="Pfam" id="PF21819">
    <property type="entry name" value="DUF6885"/>
    <property type="match status" value="1"/>
</dbReference>
<name>A0A7X0RJ38_9ACTN</name>
<keyword evidence="2" id="KW-1185">Reference proteome</keyword>
<protein>
    <submittedName>
        <fullName evidence="1">Uncharacterized protein</fullName>
    </submittedName>
</protein>
<dbReference type="RefSeq" id="WP_185253103.1">
    <property type="nucleotide sequence ID" value="NZ_JACKXE010000001.1"/>
</dbReference>
<dbReference type="EMBL" id="JACKXE010000001">
    <property type="protein sequence ID" value="MBB6628009.1"/>
    <property type="molecule type" value="Genomic_DNA"/>
</dbReference>
<comment type="caution">
    <text evidence="1">The sequence shown here is derived from an EMBL/GenBank/DDBJ whole genome shotgun (WGS) entry which is preliminary data.</text>
</comment>
<dbReference type="AlphaFoldDB" id="A0A7X0RJ38"/>
<sequence length="259" mass="25484">MALLTGPATSDQGAVRPFRGADAVLAAQAARLPQPDQLCGPFAAAAALHAVLPDPPDVVEVARLAGTAIWPHDVAAWRPAGAPLDRTGWDVLPHAASAEDSGTDGTGLLGAIGPATGDRVVAVPASGPGWTADALGDLLGAVHEASYAVGVVANVRTGPLAAGDGAGGGPTWDVGHFVVLWGTAGPPGAPTHVAVADTYRELGEPGAPPGCRLVPLGALAAGLAAPPGRGLLLLVAPADAPATRALVEDAGLRVAPWRA</sequence>
<dbReference type="InterPro" id="IPR049252">
    <property type="entry name" value="DUF6885"/>
</dbReference>
<reference evidence="1 2" key="1">
    <citation type="submission" date="2020-08" db="EMBL/GenBank/DDBJ databases">
        <authorList>
            <person name="Seo M.-J."/>
        </authorList>
    </citation>
    <scope>NUCLEOTIDE SEQUENCE [LARGE SCALE GENOMIC DNA]</scope>
    <source>
        <strain evidence="1 2">KIGAM211</strain>
    </source>
</reference>
<proteinExistence type="predicted"/>
<gene>
    <name evidence="1" type="ORF">H5V45_11840</name>
</gene>